<comment type="caution">
    <text evidence="1">The sequence shown here is derived from an EMBL/GenBank/DDBJ whole genome shotgun (WGS) entry which is preliminary data.</text>
</comment>
<dbReference type="InterPro" id="IPR029045">
    <property type="entry name" value="ClpP/crotonase-like_dom_sf"/>
</dbReference>
<proteinExistence type="predicted"/>
<reference evidence="2" key="1">
    <citation type="journal article" date="2019" name="Int. J. Syst. Evol. Microbiol.">
        <title>The Global Catalogue of Microorganisms (GCM) 10K type strain sequencing project: providing services to taxonomists for standard genome sequencing and annotation.</title>
        <authorList>
            <consortium name="The Broad Institute Genomics Platform"/>
            <consortium name="The Broad Institute Genome Sequencing Center for Infectious Disease"/>
            <person name="Wu L."/>
            <person name="Ma J."/>
        </authorList>
    </citation>
    <scope>NUCLEOTIDE SEQUENCE [LARGE SCALE GENOMIC DNA]</scope>
    <source>
        <strain evidence="2">KCTC 42984</strain>
    </source>
</reference>
<evidence type="ECO:0000313" key="1">
    <source>
        <dbReference type="EMBL" id="MFC3172782.1"/>
    </source>
</evidence>
<keyword evidence="2" id="KW-1185">Reference proteome</keyword>
<dbReference type="PANTHER" id="PTHR11941:SF133">
    <property type="entry name" value="1,2-EPOXYPHENYLACETYL-COA ISOMERASE"/>
    <property type="match status" value="1"/>
</dbReference>
<dbReference type="SUPFAM" id="SSF52096">
    <property type="entry name" value="ClpP/crotonase"/>
    <property type="match status" value="1"/>
</dbReference>
<dbReference type="Pfam" id="PF00378">
    <property type="entry name" value="ECH_1"/>
    <property type="match status" value="1"/>
</dbReference>
<dbReference type="CDD" id="cd06558">
    <property type="entry name" value="crotonase-like"/>
    <property type="match status" value="1"/>
</dbReference>
<accession>A0ABV7IRG8</accession>
<name>A0ABV7IRG8_9SPHN</name>
<protein>
    <submittedName>
        <fullName evidence="1">Enoyl-CoA hydratase-related protein</fullName>
    </submittedName>
</protein>
<dbReference type="EMBL" id="JBHRTQ010000001">
    <property type="protein sequence ID" value="MFC3172782.1"/>
    <property type="molecule type" value="Genomic_DNA"/>
</dbReference>
<sequence>MTQQWPGEGVAPSVLAEVRQGVGLVTLNRPGRLNAWTPELGTLYFDILDRLAADPEVRVILVTGAGERAFSAGADMAGMGAVASDGAITDGRDPRRYWHPMRIGKPVVAALRGYCLGVGFQQAISCDIRIAASDLKMSTSYVRRGMNGELGITWLLPRLVGAGPAMELMLSGRTIDATEALALRLVSRVVAPDDLAQVAFAYCRDLAQNCSPWSMRTMKQQLWLDLMSHLPAAYDRSEDQLAEAMASGDFAESVAAFGAKRPPAFPPLDGSLSHLDPWPAG</sequence>
<dbReference type="Proteomes" id="UP001595604">
    <property type="component" value="Unassembled WGS sequence"/>
</dbReference>
<gene>
    <name evidence="1" type="ORF">ACFOD9_00805</name>
</gene>
<dbReference type="Gene3D" id="3.90.226.10">
    <property type="entry name" value="2-enoyl-CoA Hydratase, Chain A, domain 1"/>
    <property type="match status" value="1"/>
</dbReference>
<dbReference type="PANTHER" id="PTHR11941">
    <property type="entry name" value="ENOYL-COA HYDRATASE-RELATED"/>
    <property type="match status" value="1"/>
</dbReference>
<dbReference type="RefSeq" id="WP_379508179.1">
    <property type="nucleotide sequence ID" value="NZ_JBHRTQ010000001.1"/>
</dbReference>
<organism evidence="1 2">
    <name type="scientific">Novosphingobium bradum</name>
    <dbReference type="NCBI Taxonomy" id="1737444"/>
    <lineage>
        <taxon>Bacteria</taxon>
        <taxon>Pseudomonadati</taxon>
        <taxon>Pseudomonadota</taxon>
        <taxon>Alphaproteobacteria</taxon>
        <taxon>Sphingomonadales</taxon>
        <taxon>Sphingomonadaceae</taxon>
        <taxon>Novosphingobium</taxon>
    </lineage>
</organism>
<evidence type="ECO:0000313" key="2">
    <source>
        <dbReference type="Proteomes" id="UP001595604"/>
    </source>
</evidence>
<dbReference type="InterPro" id="IPR001753">
    <property type="entry name" value="Enoyl-CoA_hydra/iso"/>
</dbReference>